<sequence length="1291" mass="141621">MEASAPGPPRFTVADLLQLRRPTAGASSLLCPSVPTSSSTSRPRKKHKLSAPAPTWSTGTVPFAPISHPVLLSGTLSLPSATSPASCRSNCFSFSDPSPTAASTPATAAASVCCCILDFDPAALGREILVLAWNYLPSVRLHAAPGVLEVVRWRLAEEEESAPPAKRGFLATVPFHFPDQEPDLATRGLAFGLVRSVSVVFSMPLAKTDAGAGSRNPVGFLAEILCCGCRRCYRATPPEDAPSHKFETMKFVYFVDASSMWRPVLVWLVGRLVYISGLKKKIVSVGDKASHTMLVSSAKTAIAWCPSYRGSLPLYSFPEKCGGEYAGVITGIYSQGLVVELDNTAWLLIDDQQLPPPHSLRVGAIVSVKNFRATCLNFAWTRIVLLATCCKTCITVNYFSSVDSKIHLKTENKGLLGTFVDSLEMPARFWMLLLISCFKQKFTKLFSDKEILGSQNKQGVVHAYATKILPSKCQPKESLIMKFCRHNCGSLRLGSKLEGCKLVLAIPFSNLVFKGESLWISSMLKLWNGSEEVGKSQGFLCDGFSYTSSTKRLISSEDLDFVLVGSIKTSPLSGRLQLVDSTGCIDIFIPDLPPNESLYGIYEIVDYKLALEGPVAYVDHYDVADPLSCKAVFQKLPYKKRLQHLNIYVIVQWRELIHIGPSLSIASYINYRARLFHLLKLSHIFPVNSNIQCQNMSGSLYAEAVILPYVLKFIGQGEFLEDAEGFIMSHSTLLGNSGASVAKSCSIPCSLSFGSTDLCGTLVSTYSSGSEGTVLNEPIVQRREYSSRILLEFKAGSFMKYQLPRINGSYILQCPSGSSTCTMGSCGCVRGGKVSIDSQDSLWSFAVTIDGNINIKGPIGDQSIGGTSVKMDELFSRNNIHDELRLIQPWNDFYHNSYFHLDFSCEAISKKMEEYNTVCHVLNGLCASSSEVLSVSSCVDIMMPKDASVSANFKTKEEAHGDLLISVQGKVENIHSLVCKWERCVPGNEKYSLCIHIADNNHAVYIRGYSNKHSTVGIGPGATVTFHRVCLKQHRLLLTSETYIEVSSISHANFTEQSVISSPKSNWLKDGSLSTASPCLFFHQKYFTDSRPMQFHCRVATVLVLVLNKSTNHGETPNVKVRLAGFILDDGSSLCCGWADGARAELLLRLQEISHLDASVNLKLSKGGNSTNLQYTIGCCLEKMLKKHTSVTVKNCGIPPDFSCRDLDASSVSDKVLSRLEDKLLKFIVLNACWKGSLNVITSALNPDDINGFNVELPVPVQNMRMLWIEEVFPVDPLEEARRLCDILEHS</sequence>
<evidence type="ECO:0000256" key="8">
    <source>
        <dbReference type="ARBA" id="ARBA00023242"/>
    </source>
</evidence>
<organism evidence="10 11">
    <name type="scientific">Miscanthus lutarioriparius</name>
    <dbReference type="NCBI Taxonomy" id="422564"/>
    <lineage>
        <taxon>Eukaryota</taxon>
        <taxon>Viridiplantae</taxon>
        <taxon>Streptophyta</taxon>
        <taxon>Embryophyta</taxon>
        <taxon>Tracheophyta</taxon>
        <taxon>Spermatophyta</taxon>
        <taxon>Magnoliopsida</taxon>
        <taxon>Liliopsida</taxon>
        <taxon>Poales</taxon>
        <taxon>Poaceae</taxon>
        <taxon>PACMAD clade</taxon>
        <taxon>Panicoideae</taxon>
        <taxon>Andropogonodae</taxon>
        <taxon>Andropogoneae</taxon>
        <taxon>Saccharinae</taxon>
        <taxon>Miscanthus</taxon>
    </lineage>
</organism>
<evidence type="ECO:0000256" key="7">
    <source>
        <dbReference type="ARBA" id="ARBA00023125"/>
    </source>
</evidence>
<evidence type="ECO:0000256" key="5">
    <source>
        <dbReference type="ARBA" id="ARBA00022454"/>
    </source>
</evidence>
<dbReference type="GO" id="GO:0045740">
    <property type="term" value="P:positive regulation of DNA replication"/>
    <property type="evidence" value="ECO:0007669"/>
    <property type="project" value="TreeGrafter"/>
</dbReference>
<name>A0A811N8D9_9POAL</name>
<dbReference type="OrthoDB" id="2314520at2759"/>
<dbReference type="GO" id="GO:0042162">
    <property type="term" value="F:telomeric DNA binding"/>
    <property type="evidence" value="ECO:0007669"/>
    <property type="project" value="TreeGrafter"/>
</dbReference>
<accession>A0A811N8D9</accession>
<dbReference type="PANTHER" id="PTHR14865:SF2">
    <property type="entry name" value="CST COMPLEX SUBUNIT CTC1"/>
    <property type="match status" value="1"/>
</dbReference>
<keyword evidence="8" id="KW-0539">Nucleus</keyword>
<feature type="region of interest" description="Disordered" evidence="9">
    <location>
        <begin position="28"/>
        <end position="53"/>
    </location>
</feature>
<dbReference type="GO" id="GO:1990879">
    <property type="term" value="C:CST complex"/>
    <property type="evidence" value="ECO:0007669"/>
    <property type="project" value="TreeGrafter"/>
</dbReference>
<keyword evidence="11" id="KW-1185">Reference proteome</keyword>
<evidence type="ECO:0000256" key="4">
    <source>
        <dbReference type="ARBA" id="ARBA00016175"/>
    </source>
</evidence>
<comment type="caution">
    <text evidence="10">The sequence shown here is derived from an EMBL/GenBank/DDBJ whole genome shotgun (WGS) entry which is preliminary data.</text>
</comment>
<reference evidence="10" key="1">
    <citation type="submission" date="2020-10" db="EMBL/GenBank/DDBJ databases">
        <authorList>
            <person name="Han B."/>
            <person name="Lu T."/>
            <person name="Zhao Q."/>
            <person name="Huang X."/>
            <person name="Zhao Y."/>
        </authorList>
    </citation>
    <scope>NUCLEOTIDE SEQUENCE</scope>
</reference>
<dbReference type="GO" id="GO:0003697">
    <property type="term" value="F:single-stranded DNA binding"/>
    <property type="evidence" value="ECO:0007669"/>
    <property type="project" value="TreeGrafter"/>
</dbReference>
<keyword evidence="5" id="KW-0158">Chromosome</keyword>
<dbReference type="InterPro" id="IPR042617">
    <property type="entry name" value="CTC1-like"/>
</dbReference>
<protein>
    <recommendedName>
        <fullName evidence="4">CST complex subunit CTC1</fullName>
    </recommendedName>
</protein>
<comment type="subcellular location">
    <subcellularLocation>
        <location evidence="2">Chromosome</location>
        <location evidence="2">Telomere</location>
    </subcellularLocation>
    <subcellularLocation>
        <location evidence="1">Nucleus</location>
    </subcellularLocation>
</comment>
<evidence type="ECO:0000313" key="10">
    <source>
        <dbReference type="EMBL" id="CAD6219516.1"/>
    </source>
</evidence>
<evidence type="ECO:0000256" key="1">
    <source>
        <dbReference type="ARBA" id="ARBA00004123"/>
    </source>
</evidence>
<dbReference type="PANTHER" id="PTHR14865">
    <property type="entry name" value="CST COMPLEX SUBUNIT CTC1"/>
    <property type="match status" value="1"/>
</dbReference>
<dbReference type="Pfam" id="PF15491">
    <property type="entry name" value="CTC1_2"/>
    <property type="match status" value="1"/>
</dbReference>
<evidence type="ECO:0000256" key="2">
    <source>
        <dbReference type="ARBA" id="ARBA00004574"/>
    </source>
</evidence>
<dbReference type="EMBL" id="CAJGYO010000003">
    <property type="protein sequence ID" value="CAD6219516.1"/>
    <property type="molecule type" value="Genomic_DNA"/>
</dbReference>
<evidence type="ECO:0000256" key="6">
    <source>
        <dbReference type="ARBA" id="ARBA00022895"/>
    </source>
</evidence>
<evidence type="ECO:0000313" key="11">
    <source>
        <dbReference type="Proteomes" id="UP000604825"/>
    </source>
</evidence>
<dbReference type="InterPro" id="IPR028262">
    <property type="entry name" value="CTC1_plant"/>
</dbReference>
<gene>
    <name evidence="10" type="ORF">NCGR_LOCUS13154</name>
</gene>
<evidence type="ECO:0000256" key="3">
    <source>
        <dbReference type="ARBA" id="ARBA00006332"/>
    </source>
</evidence>
<keyword evidence="6" id="KW-0779">Telomere</keyword>
<comment type="similarity">
    <text evidence="3">Belongs to the CTC1 family.</text>
</comment>
<proteinExistence type="inferred from homology"/>
<keyword evidence="7" id="KW-0238">DNA-binding</keyword>
<feature type="compositionally biased region" description="Low complexity" evidence="9">
    <location>
        <begin position="28"/>
        <end position="41"/>
    </location>
</feature>
<dbReference type="Proteomes" id="UP000604825">
    <property type="component" value="Unassembled WGS sequence"/>
</dbReference>
<dbReference type="GO" id="GO:0010833">
    <property type="term" value="P:telomere maintenance via telomere lengthening"/>
    <property type="evidence" value="ECO:0007669"/>
    <property type="project" value="TreeGrafter"/>
</dbReference>
<evidence type="ECO:0000256" key="9">
    <source>
        <dbReference type="SAM" id="MobiDB-lite"/>
    </source>
</evidence>